<feature type="compositionally biased region" description="Polar residues" evidence="3">
    <location>
        <begin position="60"/>
        <end position="71"/>
    </location>
</feature>
<dbReference type="InterPro" id="IPR023578">
    <property type="entry name" value="Ras_GEF_dom_sf"/>
</dbReference>
<feature type="compositionally biased region" description="Low complexity" evidence="3">
    <location>
        <begin position="111"/>
        <end position="137"/>
    </location>
</feature>
<dbReference type="PANTHER" id="PTHR23176">
    <property type="entry name" value="RHO/RAC/CDC GTPASE-ACTIVATING PROTEIN"/>
    <property type="match status" value="1"/>
</dbReference>
<feature type="domain" description="PH" evidence="4">
    <location>
        <begin position="2378"/>
        <end position="2413"/>
    </location>
</feature>
<dbReference type="PROSITE" id="PS50212">
    <property type="entry name" value="RASGEF_NTER"/>
    <property type="match status" value="1"/>
</dbReference>
<dbReference type="SUPFAM" id="SSF50729">
    <property type="entry name" value="PH domain-like"/>
    <property type="match status" value="2"/>
</dbReference>
<dbReference type="GO" id="GO:0007264">
    <property type="term" value="P:small GTPase-mediated signal transduction"/>
    <property type="evidence" value="ECO:0007669"/>
    <property type="project" value="InterPro"/>
</dbReference>
<feature type="compositionally biased region" description="Low complexity" evidence="3">
    <location>
        <begin position="182"/>
        <end position="193"/>
    </location>
</feature>
<feature type="compositionally biased region" description="Basic and acidic residues" evidence="3">
    <location>
        <begin position="2811"/>
        <end position="2827"/>
    </location>
</feature>
<feature type="compositionally biased region" description="Low complexity" evidence="3">
    <location>
        <begin position="2868"/>
        <end position="2882"/>
    </location>
</feature>
<feature type="compositionally biased region" description="Low complexity" evidence="3">
    <location>
        <begin position="1478"/>
        <end position="1491"/>
    </location>
</feature>
<dbReference type="EMBL" id="JANBPU010000131">
    <property type="protein sequence ID" value="KAJ1915767.1"/>
    <property type="molecule type" value="Genomic_DNA"/>
</dbReference>
<sequence length="2919" mass="319536">MALPPKPSQNQPQQQQQQRQQEQPISPRAKSTVGLNSSEGVRFQDDQFSAIKRVSMFNNSMGNSEFRSSRPTRPPTMYNIGAPSNFGPNIPTHSHHHHHQHIPLPPSRTQSSPVPNPSSSMNNNNNNSSSTSLFGATTTTGLSASGVVGRQRLSSTGHVGSSLRKTLYSLSGRSGSTTVLDTSSRSSRHASIGASGGGGGSTITNLYNENRPSSNVPFPSGSKIESLGGGHGLDTKKLRNFSSTTDLSRNTMFIPTTENIKTPQSTVSGDISAGQFNTAPPTAAATTVNFGPSDSTRSSLGSQLVIKEGYLSKKSAANTAGISFPTSLTRGWKVYRVALKGAKLFFYKPPSESEMRELFPDDHDPRKSTMLTTLAGQGNSNDADDPDDGPPFPLNTNEIDSRSQKILYESSVRGGVIVSPLVQSYVFGECFSEIDPFTFKFKRYVCVLIFKDTVVVLKRKWIKQNIASSFIGAVSNKMKFGRPFAHRRSKLQASHQSPKTSEEAKPGLGPDNASLASAANVTSANGKGYFTKWQHHASYPIQNIEIVGASSSKFGRTHNSVLNPPVRSSQSSMYSIGNESVSSFMTGASTVSKDYSGAVASGAAPGFHMFVSGRDKCTRMFAATTAKIKNDWINQFNSAKASIDRAQQMPRPKHRRPTFSSTTSPQITTTGIHGNQRDSKQQKSSSSKNKQNSRSRLYWSVDQHPSLFVTKKSDAPLHVGNQGSGGKSNRPMNIISGDSPIVVSGSATALVHEFLFQNTEREFPGSNFSKQFVSTFTRFISMDAMLVELEHYSRLIMSEDSNCLLYIDNLVKVVNLLASEETLQFRTSDVELLKSIVDIVFENAREAIKTKPGLLAELQQTISRIECIDKVSASDGATGGRHDQSQRQKHSKESNSSSSSSNNSSGPGTKSPKLGPEHPLSNIEELSRLPLTGLTPSILFKIQPQEIARQLYFFHAKLYKEFKLITPTQLLPAMRAVPGAPATATTLTPATATSLSQGGISNSGSIGGASPVNQPLLSTLKNPHFLTRLVHHHLLVDLPAGRPARRGNLLLYWVRVGEACRAIGDATSWAAIATAVTNPAVIRLRETWQAIPLPWKMLIVQEWIPKLMPFGLYSSDLAELSQKTLTTRPLIITPDAAHAHLFSPLPYYGPIMQSVERVGLMAHRQGKLIIANNDSTPATPDSVIFLRYAHMYELATEAVNTLAGTWICEKIDDKLTPKNGFDFSILSSSSSASKENGLSKNTLAPHPEFQQYLEQLNALPPLIGYRETKEGVPSDYDTSYLLGLSLKCESSIGEQFRSSLIQTAGFGGNATVPSLDEDIRAAPGSILPLVCPEIVPSTNVLQWIHPITQDEPINTFPNMVKTSSNNGSDSGKSTSTSTSSFNQQRSMSMSPAAVGEGRDADESHENQMLVEGGSSSGTKPRRIAHKRSRSFPSKISTKSPTSVASADSSIPPTQSSGPSSPASPINSPIQTDNSIGNSAEGSDSAAAASLSLRPQDRNITDSSSKSPLLAGGVAAGPFDAEDSNNFKGKLLYAANGDLTLRVLRVQYQHSRSSSTFARPFGFLVEVQGGTLPILVDLLLNDIKKHSNNITDSNGFPIRFWDNQIPILTLNHHYAYRHAFLSNYRCFCTSDDLVDYLQSALQKVDGAKSPWEVSWSTLDKIIDTCSDWVTGYIEDFLDSITLRESFSRLILQITQRLRSFNSLGADGSSKKILSGISSPDELLAKLNSMISQFVFDLLVPSGYSPLNITLERQLKRALKRESQESRNTGFGASRKPFDELINLSAKDTLVTLNRLAQTHYAQCTMHDWLATYCMLEVQTHAPLPWYPAKRHSTNPSEEDVVISDIYRVLHQTVYKQGSNQMSLASVDSINGTVSAATGSAIQGPGSLAAGGVTTKVSLWERLPNPIKILLDLHRIVRHWVIKQITDPAIEAGDRVERIQKFIEIIYLCRYSKGSSGSYAFKEALDSYLGRIKSTPLLTKLDFPECIPVGEKVTTIARPSHYVPSFVERAVASALVSPESRRYTRAWNLATFENGTTLESLDALLLFPHYPSMFIDATKGDNPVPNSPSNNSPMPQLGDSAVPCIGWLLENMISLCYDTPDRLPDNKHLINIAKRQRMFMLISICNQLVIRCQKSFTLPTPMRLDLGQLAGYIMKEPLQYDDIKRCSTRENVDTGSYRGSSSQPDAIQHRLSANGGGNMTADHYYSSSNPPHHHALELSYLERPFGRLVADELEKLRQEQREREGLERMLRERELEIGRQTQERNKQLKRQLKEDKQRRARNETLVKMTNLMNKVTGDGAATGTVHTNRRTEFVGPNGAGDYAQSAAVDGNTKMPVSTLFYGGDQTSSRQSRLSAYMRPAMVINLINSVINPKEDYTKRDFVFLVVTEEGGEYLLQAPDEDEMDAWIEAMRDAATEAAARRLTVFVEEAKKAGNITTNVASPGELMGGLSNNPSAPASPISPLGNAAAAQAPVDPVFGVSLEQLMPNPNVIPRFFELCLEEIESRGLEEVGIYRLSGSASGVNRLRNRLNQDHESVDLASPEFADINIISNIVKLFLRELPEPLLTFDLYEPLIDASSIDSYDDRLWAIKDLIHQLPLANYTLLKRLIEHLEKVTDFEQINHMYSTNLALVFGPSLLRPPPSSSSFAHAMSNLGQAQNIIKNLILQFHWIFDIEEDVEAIHQEEAEDEDQQEAAKQDDLMDATEERISPAIGDTSKPIAQEPTKSPFSSRSVISSAKSSNCRPIMLAENDINNNSILTSPLGSSTFESPLPSAKSVASAPADINEGMAFMPLPPLPTKKTPATAATSSLYTEEAIKSPKTESSAKETHRGFGRMMRSKSIRKMRQAAATMASMVKSSNNTTDHPMPPPSLSRNSPKSLSPPSLKMPKENKLMKPSVNLSMAADLDKLAISQNNKDAHDKAN</sequence>
<dbReference type="PANTHER" id="PTHR23176:SF129">
    <property type="entry name" value="RHO GTPASE ACTIVATING PROTEIN AT 16F, ISOFORM E-RELATED"/>
    <property type="match status" value="1"/>
</dbReference>
<feature type="compositionally biased region" description="Polar residues" evidence="3">
    <location>
        <begin position="369"/>
        <end position="381"/>
    </location>
</feature>
<feature type="compositionally biased region" description="Polar residues" evidence="3">
    <location>
        <begin position="1430"/>
        <end position="1447"/>
    </location>
</feature>
<gene>
    <name evidence="7" type="ORF">H4219_004149</name>
</gene>
<feature type="compositionally biased region" description="Basic residues" evidence="3">
    <location>
        <begin position="2833"/>
        <end position="2842"/>
    </location>
</feature>
<evidence type="ECO:0000256" key="2">
    <source>
        <dbReference type="PROSITE-ProRule" id="PRU00135"/>
    </source>
</evidence>
<comment type="caution">
    <text evidence="7">The sequence shown here is derived from an EMBL/GenBank/DDBJ whole genome shotgun (WGS) entry which is preliminary data.</text>
</comment>
<feature type="region of interest" description="Disordered" evidence="3">
    <location>
        <begin position="489"/>
        <end position="510"/>
    </location>
</feature>
<feature type="compositionally biased region" description="Low complexity" evidence="3">
    <location>
        <begin position="8"/>
        <end position="24"/>
    </location>
</feature>
<proteinExistence type="predicted"/>
<dbReference type="GO" id="GO:0005085">
    <property type="term" value="F:guanyl-nucleotide exchange factor activity"/>
    <property type="evidence" value="ECO:0007669"/>
    <property type="project" value="UniProtKB-KW"/>
</dbReference>
<organism evidence="7 8">
    <name type="scientific">Mycoemilia scoparia</name>
    <dbReference type="NCBI Taxonomy" id="417184"/>
    <lineage>
        <taxon>Eukaryota</taxon>
        <taxon>Fungi</taxon>
        <taxon>Fungi incertae sedis</taxon>
        <taxon>Zoopagomycota</taxon>
        <taxon>Kickxellomycotina</taxon>
        <taxon>Kickxellomycetes</taxon>
        <taxon>Kickxellales</taxon>
        <taxon>Kickxellaceae</taxon>
        <taxon>Mycoemilia</taxon>
    </lineage>
</organism>
<dbReference type="GO" id="GO:0005737">
    <property type="term" value="C:cytoplasm"/>
    <property type="evidence" value="ECO:0007669"/>
    <property type="project" value="TreeGrafter"/>
</dbReference>
<dbReference type="Gene3D" id="2.30.29.30">
    <property type="entry name" value="Pleckstrin-homology domain (PH domain)/Phosphotyrosine-binding domain (PTB)"/>
    <property type="match status" value="1"/>
</dbReference>
<dbReference type="InterPro" id="IPR001849">
    <property type="entry name" value="PH_domain"/>
</dbReference>
<reference evidence="7" key="1">
    <citation type="submission" date="2022-07" db="EMBL/GenBank/DDBJ databases">
        <title>Phylogenomic reconstructions and comparative analyses of Kickxellomycotina fungi.</title>
        <authorList>
            <person name="Reynolds N.K."/>
            <person name="Stajich J.E."/>
            <person name="Barry K."/>
            <person name="Grigoriev I.V."/>
            <person name="Crous P."/>
            <person name="Smith M.E."/>
        </authorList>
    </citation>
    <scope>NUCLEOTIDE SEQUENCE</scope>
    <source>
        <strain evidence="7">NBRC 100468</strain>
    </source>
</reference>
<dbReference type="SUPFAM" id="SSF48366">
    <property type="entry name" value="Ras GEF"/>
    <property type="match status" value="2"/>
</dbReference>
<dbReference type="InterPro" id="IPR050729">
    <property type="entry name" value="Rho-GAP"/>
</dbReference>
<feature type="compositionally biased region" description="Basic and acidic residues" evidence="3">
    <location>
        <begin position="1396"/>
        <end position="1405"/>
    </location>
</feature>
<dbReference type="InterPro" id="IPR001895">
    <property type="entry name" value="RASGEF_cat_dom"/>
</dbReference>
<keyword evidence="1" id="KW-0343">GTPase activation</keyword>
<feature type="region of interest" description="Disordered" evidence="3">
    <location>
        <begin position="60"/>
        <end position="137"/>
    </location>
</feature>
<dbReference type="Pfam" id="PF00169">
    <property type="entry name" value="PH"/>
    <property type="match status" value="1"/>
</dbReference>
<feature type="region of interest" description="Disordered" evidence="3">
    <location>
        <begin position="354"/>
        <end position="398"/>
    </location>
</feature>
<dbReference type="OrthoDB" id="79452at2759"/>
<dbReference type="InterPro" id="IPR008936">
    <property type="entry name" value="Rho_GTPase_activation_prot"/>
</dbReference>
<feature type="region of interest" description="Disordered" evidence="3">
    <location>
        <begin position="2810"/>
        <end position="2894"/>
    </location>
</feature>
<feature type="region of interest" description="Disordered" evidence="3">
    <location>
        <begin position="1"/>
        <end position="41"/>
    </location>
</feature>
<evidence type="ECO:0000313" key="8">
    <source>
        <dbReference type="Proteomes" id="UP001150538"/>
    </source>
</evidence>
<dbReference type="SMART" id="SM00324">
    <property type="entry name" value="RhoGAP"/>
    <property type="match status" value="1"/>
</dbReference>
<dbReference type="Gene3D" id="1.10.555.10">
    <property type="entry name" value="Rho GTPase activation protein"/>
    <property type="match status" value="1"/>
</dbReference>
<evidence type="ECO:0000259" key="4">
    <source>
        <dbReference type="PROSITE" id="PS50003"/>
    </source>
</evidence>
<feature type="compositionally biased region" description="Basic and acidic residues" evidence="3">
    <location>
        <begin position="354"/>
        <end position="367"/>
    </location>
</feature>
<feature type="domain" description="N-terminal Ras-GEF" evidence="5">
    <location>
        <begin position="1562"/>
        <end position="1716"/>
    </location>
</feature>
<evidence type="ECO:0000256" key="1">
    <source>
        <dbReference type="ARBA" id="ARBA00022468"/>
    </source>
</evidence>
<dbReference type="SMART" id="SM00233">
    <property type="entry name" value="PH"/>
    <property type="match status" value="2"/>
</dbReference>
<feature type="domain" description="Rho-GAP" evidence="6">
    <location>
        <begin position="2477"/>
        <end position="2669"/>
    </location>
</feature>
<accession>A0A9W8A0P7</accession>
<keyword evidence="8" id="KW-1185">Reference proteome</keyword>
<evidence type="ECO:0000256" key="3">
    <source>
        <dbReference type="SAM" id="MobiDB-lite"/>
    </source>
</evidence>
<dbReference type="Proteomes" id="UP001150538">
    <property type="component" value="Unassembled WGS sequence"/>
</dbReference>
<feature type="compositionally biased region" description="Polar residues" evidence="3">
    <location>
        <begin position="204"/>
        <end position="217"/>
    </location>
</feature>
<dbReference type="SUPFAM" id="SSF48350">
    <property type="entry name" value="GTPase activation domain, GAP"/>
    <property type="match status" value="1"/>
</dbReference>
<feature type="region of interest" description="Disordered" evidence="3">
    <location>
        <begin position="1352"/>
        <end position="1506"/>
    </location>
</feature>
<dbReference type="InterPro" id="IPR011993">
    <property type="entry name" value="PH-like_dom_sf"/>
</dbReference>
<feature type="compositionally biased region" description="Low complexity" evidence="3">
    <location>
        <begin position="682"/>
        <end position="696"/>
    </location>
</feature>
<feature type="region of interest" description="Disordered" evidence="3">
    <location>
        <begin position="873"/>
        <end position="920"/>
    </location>
</feature>
<feature type="region of interest" description="Disordered" evidence="3">
    <location>
        <begin position="642"/>
        <end position="696"/>
    </location>
</feature>
<name>A0A9W8A0P7_9FUNG</name>
<evidence type="ECO:0000259" key="6">
    <source>
        <dbReference type="PROSITE" id="PS50238"/>
    </source>
</evidence>
<feature type="region of interest" description="Disordered" evidence="3">
    <location>
        <begin position="173"/>
        <end position="238"/>
    </location>
</feature>
<keyword evidence="2" id="KW-0344">Guanine-nucleotide releasing factor</keyword>
<feature type="compositionally biased region" description="Low complexity" evidence="3">
    <location>
        <begin position="894"/>
        <end position="905"/>
    </location>
</feature>
<feature type="region of interest" description="Disordered" evidence="3">
    <location>
        <begin position="2706"/>
        <end position="2731"/>
    </location>
</feature>
<dbReference type="InterPro" id="IPR000198">
    <property type="entry name" value="RhoGAP_dom"/>
</dbReference>
<evidence type="ECO:0000259" key="5">
    <source>
        <dbReference type="PROSITE" id="PS50212"/>
    </source>
</evidence>
<feature type="compositionally biased region" description="Low complexity" evidence="3">
    <location>
        <begin position="1361"/>
        <end position="1380"/>
    </location>
</feature>
<dbReference type="InterPro" id="IPR000651">
    <property type="entry name" value="Ras-like_Gua-exchang_fac_N"/>
</dbReference>
<dbReference type="Gene3D" id="1.20.870.10">
    <property type="entry name" value="Son of sevenless (SoS) protein Chain: S domain 1"/>
    <property type="match status" value="1"/>
</dbReference>
<dbReference type="Pfam" id="PF00617">
    <property type="entry name" value="RasGEF"/>
    <property type="match status" value="1"/>
</dbReference>
<dbReference type="SMART" id="SM00147">
    <property type="entry name" value="RasGEF"/>
    <property type="match status" value="1"/>
</dbReference>
<dbReference type="PROSITE" id="PS50003">
    <property type="entry name" value="PH_DOMAIN"/>
    <property type="match status" value="1"/>
</dbReference>
<dbReference type="Gene3D" id="1.10.840.10">
    <property type="entry name" value="Ras guanine-nucleotide exchange factors catalytic domain"/>
    <property type="match status" value="2"/>
</dbReference>
<feature type="region of interest" description="Disordered" evidence="3">
    <location>
        <begin position="712"/>
        <end position="731"/>
    </location>
</feature>
<dbReference type="PROSITE" id="PS50238">
    <property type="entry name" value="RHOGAP"/>
    <property type="match status" value="1"/>
</dbReference>
<evidence type="ECO:0000313" key="7">
    <source>
        <dbReference type="EMBL" id="KAJ1915767.1"/>
    </source>
</evidence>
<feature type="compositionally biased region" description="Basic residues" evidence="3">
    <location>
        <begin position="1419"/>
        <end position="1429"/>
    </location>
</feature>
<dbReference type="CDD" id="cd00159">
    <property type="entry name" value="RhoGAP"/>
    <property type="match status" value="1"/>
</dbReference>
<dbReference type="GO" id="GO:0005096">
    <property type="term" value="F:GTPase activator activity"/>
    <property type="evidence" value="ECO:0007669"/>
    <property type="project" value="UniProtKB-KW"/>
</dbReference>
<feature type="compositionally biased region" description="Low complexity" evidence="3">
    <location>
        <begin position="1448"/>
        <end position="1469"/>
    </location>
</feature>
<dbReference type="InterPro" id="IPR036964">
    <property type="entry name" value="RASGEF_cat_dom_sf"/>
</dbReference>
<feature type="compositionally biased region" description="Polar residues" evidence="3">
    <location>
        <begin position="658"/>
        <end position="673"/>
    </location>
</feature>
<protein>
    <submittedName>
        <fullName evidence="7">Uncharacterized protein</fullName>
    </submittedName>
</protein>
<feature type="region of interest" description="Disordered" evidence="3">
    <location>
        <begin position="2259"/>
        <end position="2278"/>
    </location>
</feature>
<dbReference type="Pfam" id="PF00620">
    <property type="entry name" value="RhoGAP"/>
    <property type="match status" value="1"/>
</dbReference>